<organism evidence="1 2">
    <name type="scientific">Streptomyces wuyuanensis</name>
    <dbReference type="NCBI Taxonomy" id="1196353"/>
    <lineage>
        <taxon>Bacteria</taxon>
        <taxon>Bacillati</taxon>
        <taxon>Actinomycetota</taxon>
        <taxon>Actinomycetes</taxon>
        <taxon>Kitasatosporales</taxon>
        <taxon>Streptomycetaceae</taxon>
        <taxon>Streptomyces</taxon>
    </lineage>
</organism>
<evidence type="ECO:0000313" key="1">
    <source>
        <dbReference type="EMBL" id="SDN32795.1"/>
    </source>
</evidence>
<reference evidence="2" key="1">
    <citation type="submission" date="2016-10" db="EMBL/GenBank/DDBJ databases">
        <authorList>
            <person name="Varghese N."/>
            <person name="Submissions S."/>
        </authorList>
    </citation>
    <scope>NUCLEOTIDE SEQUENCE [LARGE SCALE GENOMIC DNA]</scope>
    <source>
        <strain evidence="2">CGMCC 4.7042</strain>
    </source>
</reference>
<dbReference type="Proteomes" id="UP000199063">
    <property type="component" value="Unassembled WGS sequence"/>
</dbReference>
<accession>A0A1H0AH84</accession>
<dbReference type="GeneID" id="40833100"/>
<dbReference type="EMBL" id="FNHI01000024">
    <property type="protein sequence ID" value="SDN32795.1"/>
    <property type="molecule type" value="Genomic_DNA"/>
</dbReference>
<keyword evidence="2" id="KW-1185">Reference proteome</keyword>
<protein>
    <submittedName>
        <fullName evidence="1">Uncharacterized protein</fullName>
    </submittedName>
</protein>
<name>A0A1H0AH84_9ACTN</name>
<gene>
    <name evidence="1" type="ORF">SAMN05444921_12461</name>
</gene>
<proteinExistence type="predicted"/>
<dbReference type="STRING" id="1196353.SAMN05444921_12461"/>
<sequence>MLGALALTAAGGWFAGTRRRGPLPIGAALLGVQGALHLLFARSEPHAAGHTAPHHHIGGGTGTAAADSVLADGAPAVDAVMSGASSAHSAGTLFADIAAHSTQLATGPAGMLAAHVLGAAVCALWLARGEAAFFRLARTVGTVCAAPFAPLRLLLAVVRVPEPARPPRPGHRTRRLHGVVLTHSLSRRGPPVGPVTRATAPGALV</sequence>
<dbReference type="RefSeq" id="WP_167746120.1">
    <property type="nucleotide sequence ID" value="NZ_FNHI01000024.1"/>
</dbReference>
<dbReference type="AlphaFoldDB" id="A0A1H0AH84"/>
<evidence type="ECO:0000313" key="2">
    <source>
        <dbReference type="Proteomes" id="UP000199063"/>
    </source>
</evidence>